<protein>
    <submittedName>
        <fullName evidence="4">Putative low molecular weight protein tyrosine phosphatase</fullName>
    </submittedName>
</protein>
<keyword evidence="5" id="KW-1185">Reference proteome</keyword>
<proteinExistence type="predicted"/>
<dbReference type="Proteomes" id="UP000007882">
    <property type="component" value="Chromosome"/>
</dbReference>
<organism evidence="4 5">
    <name type="scientific">Actinoplanes missouriensis (strain ATCC 14538 / DSM 43046 / CBS 188.64 / JCM 3121 / NBRC 102363 / NCIMB 12654 / NRRL B-3342 / UNCC 431)</name>
    <dbReference type="NCBI Taxonomy" id="512565"/>
    <lineage>
        <taxon>Bacteria</taxon>
        <taxon>Bacillati</taxon>
        <taxon>Actinomycetota</taxon>
        <taxon>Actinomycetes</taxon>
        <taxon>Micromonosporales</taxon>
        <taxon>Micromonosporaceae</taxon>
        <taxon>Actinoplanes</taxon>
    </lineage>
</organism>
<dbReference type="CDD" id="cd16345">
    <property type="entry name" value="LMWP_ArsC"/>
    <property type="match status" value="1"/>
</dbReference>
<dbReference type="KEGG" id="ams:AMIS_30210"/>
<dbReference type="InterPro" id="IPR023485">
    <property type="entry name" value="Ptyr_pPase"/>
</dbReference>
<dbReference type="SMART" id="SM00226">
    <property type="entry name" value="LMWPc"/>
    <property type="match status" value="1"/>
</dbReference>
<dbReference type="InterPro" id="IPR036196">
    <property type="entry name" value="Ptyr_pPase_sf"/>
</dbReference>
<dbReference type="RefSeq" id="WP_014443136.1">
    <property type="nucleotide sequence ID" value="NC_017093.1"/>
</dbReference>
<feature type="domain" description="Phosphotyrosine protein phosphatase I" evidence="3">
    <location>
        <begin position="1"/>
        <end position="115"/>
    </location>
</feature>
<keyword evidence="1" id="KW-0059">Arsenical resistance</keyword>
<evidence type="ECO:0000256" key="1">
    <source>
        <dbReference type="ARBA" id="ARBA00022849"/>
    </source>
</evidence>
<evidence type="ECO:0000313" key="4">
    <source>
        <dbReference type="EMBL" id="BAL88241.1"/>
    </source>
</evidence>
<dbReference type="EMBL" id="AP012319">
    <property type="protein sequence ID" value="BAL88241.1"/>
    <property type="molecule type" value="Genomic_DNA"/>
</dbReference>
<evidence type="ECO:0000256" key="2">
    <source>
        <dbReference type="SAM" id="MobiDB-lite"/>
    </source>
</evidence>
<dbReference type="HOGENOM" id="CLU_071415_3_2_11"/>
<dbReference type="Gene3D" id="3.40.50.2300">
    <property type="match status" value="1"/>
</dbReference>
<accession>I0H5F4</accession>
<dbReference type="AlphaFoldDB" id="I0H5F4"/>
<dbReference type="PANTHER" id="PTHR43428">
    <property type="entry name" value="ARSENATE REDUCTASE"/>
    <property type="match status" value="1"/>
</dbReference>
<feature type="compositionally biased region" description="Basic and acidic residues" evidence="2">
    <location>
        <begin position="1"/>
        <end position="10"/>
    </location>
</feature>
<dbReference type="GO" id="GO:0046685">
    <property type="term" value="P:response to arsenic-containing substance"/>
    <property type="evidence" value="ECO:0007669"/>
    <property type="project" value="UniProtKB-KW"/>
</dbReference>
<dbReference type="Pfam" id="PF01451">
    <property type="entry name" value="LMWPc"/>
    <property type="match status" value="1"/>
</dbReference>
<name>I0H5F4_ACTM4</name>
<dbReference type="PATRIC" id="fig|512565.3.peg.3021"/>
<evidence type="ECO:0000259" key="3">
    <source>
        <dbReference type="SMART" id="SM00226"/>
    </source>
</evidence>
<gene>
    <name evidence="4" type="ordered locus">AMIS_30210</name>
</gene>
<feature type="region of interest" description="Disordered" evidence="2">
    <location>
        <begin position="1"/>
        <end position="25"/>
    </location>
</feature>
<sequence>MAEALLRDRSGGTVRAASAGSRPKPIHPYAVSVMAARGIDLSGARSKHLDEFSGQRFDDVITLCDRVKEVCPEFPGHPRPVHWSIPDPAADPDGQLAVERVADDLDRRIGFLLHTLTAVKESS</sequence>
<dbReference type="eggNOG" id="COG0394">
    <property type="taxonomic scope" value="Bacteria"/>
</dbReference>
<dbReference type="PANTHER" id="PTHR43428:SF1">
    <property type="entry name" value="ARSENATE REDUCTASE"/>
    <property type="match status" value="1"/>
</dbReference>
<dbReference type="STRING" id="512565.AMIS_30210"/>
<dbReference type="SUPFAM" id="SSF52788">
    <property type="entry name" value="Phosphotyrosine protein phosphatases I"/>
    <property type="match status" value="1"/>
</dbReference>
<evidence type="ECO:0000313" key="5">
    <source>
        <dbReference type="Proteomes" id="UP000007882"/>
    </source>
</evidence>
<reference evidence="4 5" key="1">
    <citation type="submission" date="2012-02" db="EMBL/GenBank/DDBJ databases">
        <title>Complete genome sequence of Actinoplanes missouriensis 431 (= NBRC 102363).</title>
        <authorList>
            <person name="Ohnishi Y."/>
            <person name="Ishikawa J."/>
            <person name="Sekine M."/>
            <person name="Hosoyama A."/>
            <person name="Harada T."/>
            <person name="Narita H."/>
            <person name="Hata T."/>
            <person name="Konno Y."/>
            <person name="Tutikane K."/>
            <person name="Fujita N."/>
            <person name="Horinouchi S."/>
            <person name="Hayakawa M."/>
        </authorList>
    </citation>
    <scope>NUCLEOTIDE SEQUENCE [LARGE SCALE GENOMIC DNA]</scope>
    <source>
        <strain evidence="5">ATCC 14538 / DSM 43046 / CBS 188.64 / JCM 3121 / NBRC 102363 / NCIMB 12654 / NRRL B-3342 / UNCC 431</strain>
    </source>
</reference>